<dbReference type="Pfam" id="PF13704">
    <property type="entry name" value="Glyco_tranf_2_4"/>
    <property type="match status" value="1"/>
</dbReference>
<gene>
    <name evidence="1" type="ORF">PARHAE_01443</name>
</gene>
<organism evidence="1 2">
    <name type="scientific">Paracoccus haematequi</name>
    <dbReference type="NCBI Taxonomy" id="2491866"/>
    <lineage>
        <taxon>Bacteria</taxon>
        <taxon>Pseudomonadati</taxon>
        <taxon>Pseudomonadota</taxon>
        <taxon>Alphaproteobacteria</taxon>
        <taxon>Rhodobacterales</taxon>
        <taxon>Paracoccaceae</taxon>
        <taxon>Paracoccus</taxon>
    </lineage>
</organism>
<dbReference type="RefSeq" id="WP_126153941.1">
    <property type="nucleotide sequence ID" value="NZ_UZWE01000026.1"/>
</dbReference>
<dbReference type="AlphaFoldDB" id="A0A3S4DAS3"/>
<reference evidence="1 2" key="1">
    <citation type="submission" date="2018-12" db="EMBL/GenBank/DDBJ databases">
        <authorList>
            <person name="Criscuolo A."/>
        </authorList>
    </citation>
    <scope>NUCLEOTIDE SEQUENCE [LARGE SCALE GENOMIC DNA]</scope>
    <source>
        <strain evidence="1">ACIP1116241</strain>
    </source>
</reference>
<sequence length="348" mass="39647">MTGGPPALRRAWSAWRLRWKRRALLWRCLRAGRDLIPLADRTAAIRPGDILCFAAIRNEILRLPEFLHHYRRLGVAHFLIVDNASTDGSDRLLRDQPDVSLWQAPGSYRAARFGMDWLGALLFGHGHGHWCLTVDADELLIYPDWDRRPLPHLAAHLDAARRPAMGAMMLDLYPRGPLDRAEAGPQAPLADRLPWFDPAPYRCRVMSPRRNRILHGGVRERVFFPGEPDRGPTLNKLPLVRWNRRYVYVNSTHSLLPPRLNDQYDGPGDPRLSGVLLHGKFLPDSAARAAEELVRRQHFVDPDGYRPYHRAVAAAPVLWHGGSVRYSGWRQLLDLRLMGRGAWLSSDG</sequence>
<evidence type="ECO:0000313" key="2">
    <source>
        <dbReference type="Proteomes" id="UP000270743"/>
    </source>
</evidence>
<dbReference type="InterPro" id="IPR029044">
    <property type="entry name" value="Nucleotide-diphossugar_trans"/>
</dbReference>
<dbReference type="OrthoDB" id="3010234at2"/>
<evidence type="ECO:0008006" key="3">
    <source>
        <dbReference type="Google" id="ProtNLM"/>
    </source>
</evidence>
<proteinExistence type="predicted"/>
<name>A0A3S4DAS3_9RHOB</name>
<dbReference type="Proteomes" id="UP000270743">
    <property type="component" value="Unassembled WGS sequence"/>
</dbReference>
<dbReference type="CDD" id="cd00761">
    <property type="entry name" value="Glyco_tranf_GTA_type"/>
    <property type="match status" value="1"/>
</dbReference>
<keyword evidence="2" id="KW-1185">Reference proteome</keyword>
<evidence type="ECO:0000313" key="1">
    <source>
        <dbReference type="EMBL" id="VDS08260.1"/>
    </source>
</evidence>
<dbReference type="EMBL" id="UZWE01000026">
    <property type="protein sequence ID" value="VDS08260.1"/>
    <property type="molecule type" value="Genomic_DNA"/>
</dbReference>
<dbReference type="SUPFAM" id="SSF53448">
    <property type="entry name" value="Nucleotide-diphospho-sugar transferases"/>
    <property type="match status" value="1"/>
</dbReference>
<accession>A0A3S4DAS3</accession>
<protein>
    <recommendedName>
        <fullName evidence="3">Glycosyl transferase family 2</fullName>
    </recommendedName>
</protein>